<dbReference type="GO" id="GO:0016747">
    <property type="term" value="F:acyltransferase activity, transferring groups other than amino-acyl groups"/>
    <property type="evidence" value="ECO:0007669"/>
    <property type="project" value="InterPro"/>
</dbReference>
<feature type="domain" description="N-acetyltransferase" evidence="3">
    <location>
        <begin position="1"/>
        <end position="162"/>
    </location>
</feature>
<dbReference type="Gene3D" id="3.40.630.30">
    <property type="match status" value="1"/>
</dbReference>
<dbReference type="PANTHER" id="PTHR43877">
    <property type="entry name" value="AMINOALKYLPHOSPHONATE N-ACETYLTRANSFERASE-RELATED-RELATED"/>
    <property type="match status" value="1"/>
</dbReference>
<reference evidence="4 5" key="1">
    <citation type="submission" date="2019-11" db="EMBL/GenBank/DDBJ databases">
        <title>Whole genome sequence of Haloferax sp. MBLA0076.</title>
        <authorList>
            <person name="Seo M.-J."/>
            <person name="Cho E.-S."/>
        </authorList>
    </citation>
    <scope>NUCLEOTIDE SEQUENCE [LARGE SCALE GENOMIC DNA]</scope>
    <source>
        <strain evidence="4 5">MBLA0076</strain>
    </source>
</reference>
<evidence type="ECO:0000313" key="5">
    <source>
        <dbReference type="Proteomes" id="UP000439022"/>
    </source>
</evidence>
<dbReference type="InterPro" id="IPR016181">
    <property type="entry name" value="Acyl_CoA_acyltransferase"/>
</dbReference>
<dbReference type="InterPro" id="IPR000182">
    <property type="entry name" value="GNAT_dom"/>
</dbReference>
<organism evidence="4 5">
    <name type="scientific">Haloferax litoreum</name>
    <dbReference type="NCBI Taxonomy" id="2666140"/>
    <lineage>
        <taxon>Archaea</taxon>
        <taxon>Methanobacteriati</taxon>
        <taxon>Methanobacteriota</taxon>
        <taxon>Stenosarchaea group</taxon>
        <taxon>Halobacteria</taxon>
        <taxon>Halobacteriales</taxon>
        <taxon>Haloferacaceae</taxon>
        <taxon>Haloferax</taxon>
    </lineage>
</organism>
<dbReference type="CDD" id="cd04301">
    <property type="entry name" value="NAT_SF"/>
    <property type="match status" value="1"/>
</dbReference>
<dbReference type="PANTHER" id="PTHR43877:SF2">
    <property type="entry name" value="AMINOALKYLPHOSPHONATE N-ACETYLTRANSFERASE-RELATED"/>
    <property type="match status" value="1"/>
</dbReference>
<evidence type="ECO:0000313" key="4">
    <source>
        <dbReference type="EMBL" id="MRX22488.1"/>
    </source>
</evidence>
<dbReference type="Proteomes" id="UP000439022">
    <property type="component" value="Unassembled WGS sequence"/>
</dbReference>
<dbReference type="InterPro" id="IPR050832">
    <property type="entry name" value="Bact_Acetyltransf"/>
</dbReference>
<keyword evidence="2" id="KW-0012">Acyltransferase</keyword>
<protein>
    <submittedName>
        <fullName evidence="4">GNAT family N-acetyltransferase</fullName>
    </submittedName>
</protein>
<dbReference type="SUPFAM" id="SSF55729">
    <property type="entry name" value="Acyl-CoA N-acyltransferases (Nat)"/>
    <property type="match status" value="1"/>
</dbReference>
<proteinExistence type="predicted"/>
<dbReference type="PROSITE" id="PS51186">
    <property type="entry name" value="GNAT"/>
    <property type="match status" value="1"/>
</dbReference>
<evidence type="ECO:0000259" key="3">
    <source>
        <dbReference type="PROSITE" id="PS51186"/>
    </source>
</evidence>
<keyword evidence="1 4" id="KW-0808">Transferase</keyword>
<dbReference type="RefSeq" id="WP_151162973.1">
    <property type="nucleotide sequence ID" value="NZ_WKJO01000001.1"/>
</dbReference>
<evidence type="ECO:0000256" key="1">
    <source>
        <dbReference type="ARBA" id="ARBA00022679"/>
    </source>
</evidence>
<dbReference type="EMBL" id="WKJO01000001">
    <property type="protein sequence ID" value="MRX22488.1"/>
    <property type="molecule type" value="Genomic_DNA"/>
</dbReference>
<accession>A0A6A8GH35</accession>
<evidence type="ECO:0000256" key="2">
    <source>
        <dbReference type="ARBA" id="ARBA00023315"/>
    </source>
</evidence>
<gene>
    <name evidence="4" type="ORF">GJR96_11035</name>
</gene>
<sequence>MRVTPATMSDLESLADLWVELAADQRAFGSHLRAEVNRPTIRESLARHITIDGVLVARDETDDGILGFVMFEVEAGTYEQDVTRGTVSNLFVVPERRGDGLGGRLLDAAETELRDAGVDVVTLDVMADNEAARRFYRRHGYGPHRIELEKSIQNDTHSKEDR</sequence>
<keyword evidence="5" id="KW-1185">Reference proteome</keyword>
<dbReference type="Pfam" id="PF00583">
    <property type="entry name" value="Acetyltransf_1"/>
    <property type="match status" value="1"/>
</dbReference>
<name>A0A6A8GH35_9EURY</name>
<comment type="caution">
    <text evidence="4">The sequence shown here is derived from an EMBL/GenBank/DDBJ whole genome shotgun (WGS) entry which is preliminary data.</text>
</comment>
<dbReference type="AlphaFoldDB" id="A0A6A8GH35"/>